<sequence>MTLADILDIGAGAVTTLGLSLSGIALGLPLGFVLALARWNKVPILDGAIALYVSMLRATPIITLALFIFFVLPTWGLELGPVPAAIITLGLNTSAFNCEIWRSGLDNFARDQLEAAKVYGMSRRQTFRRIIFPQLWRSSLSPIVSEATLLLKATPAVAVIGVVEITRAATRIGAQTYQPLPPFLTATLIYTALIAGVVWVQRTIERAVERKYGSAWR</sequence>
<comment type="similarity">
    <text evidence="2">Belongs to the binding-protein-dependent transport system permease family. HisMQ subfamily.</text>
</comment>
<evidence type="ECO:0000313" key="12">
    <source>
        <dbReference type="Proteomes" id="UP001595974"/>
    </source>
</evidence>
<feature type="transmembrane region" description="Helical" evidence="9">
    <location>
        <begin position="12"/>
        <end position="37"/>
    </location>
</feature>
<evidence type="ECO:0000256" key="9">
    <source>
        <dbReference type="RuleBase" id="RU363032"/>
    </source>
</evidence>
<reference evidence="12" key="1">
    <citation type="journal article" date="2019" name="Int. J. Syst. Evol. Microbiol.">
        <title>The Global Catalogue of Microorganisms (GCM) 10K type strain sequencing project: providing services to taxonomists for standard genome sequencing and annotation.</title>
        <authorList>
            <consortium name="The Broad Institute Genomics Platform"/>
            <consortium name="The Broad Institute Genome Sequencing Center for Infectious Disease"/>
            <person name="Wu L."/>
            <person name="Ma J."/>
        </authorList>
    </citation>
    <scope>NUCLEOTIDE SEQUENCE [LARGE SCALE GENOMIC DNA]</scope>
    <source>
        <strain evidence="12">SHR3</strain>
    </source>
</reference>
<evidence type="ECO:0000256" key="1">
    <source>
        <dbReference type="ARBA" id="ARBA00004429"/>
    </source>
</evidence>
<feature type="domain" description="ABC transmembrane type-1" evidence="10">
    <location>
        <begin position="13"/>
        <end position="201"/>
    </location>
</feature>
<keyword evidence="4" id="KW-1003">Cell membrane</keyword>
<dbReference type="InterPro" id="IPR043429">
    <property type="entry name" value="ArtM/GltK/GlnP/TcyL/YhdX-like"/>
</dbReference>
<keyword evidence="7 9" id="KW-1133">Transmembrane helix</keyword>
<dbReference type="EMBL" id="JBHSOG010000002">
    <property type="protein sequence ID" value="MFC5767767.1"/>
    <property type="molecule type" value="Genomic_DNA"/>
</dbReference>
<evidence type="ECO:0000256" key="7">
    <source>
        <dbReference type="ARBA" id="ARBA00022989"/>
    </source>
</evidence>
<dbReference type="Pfam" id="PF00528">
    <property type="entry name" value="BPD_transp_1"/>
    <property type="match status" value="1"/>
</dbReference>
<dbReference type="InterPro" id="IPR000515">
    <property type="entry name" value="MetI-like"/>
</dbReference>
<evidence type="ECO:0000256" key="2">
    <source>
        <dbReference type="ARBA" id="ARBA00010072"/>
    </source>
</evidence>
<evidence type="ECO:0000256" key="5">
    <source>
        <dbReference type="ARBA" id="ARBA00022692"/>
    </source>
</evidence>
<dbReference type="PANTHER" id="PTHR30614">
    <property type="entry name" value="MEMBRANE COMPONENT OF AMINO ACID ABC TRANSPORTER"/>
    <property type="match status" value="1"/>
</dbReference>
<dbReference type="CDD" id="cd06261">
    <property type="entry name" value="TM_PBP2"/>
    <property type="match status" value="1"/>
</dbReference>
<proteinExistence type="inferred from homology"/>
<dbReference type="PROSITE" id="PS50928">
    <property type="entry name" value="ABC_TM1"/>
    <property type="match status" value="1"/>
</dbReference>
<keyword evidence="12" id="KW-1185">Reference proteome</keyword>
<evidence type="ECO:0000256" key="3">
    <source>
        <dbReference type="ARBA" id="ARBA00022448"/>
    </source>
</evidence>
<dbReference type="SUPFAM" id="SSF161098">
    <property type="entry name" value="MetI-like"/>
    <property type="match status" value="1"/>
</dbReference>
<accession>A0ABW1AKL0</accession>
<dbReference type="RefSeq" id="WP_096447011.1">
    <property type="nucleotide sequence ID" value="NZ_JBHSOG010000002.1"/>
</dbReference>
<evidence type="ECO:0000256" key="4">
    <source>
        <dbReference type="ARBA" id="ARBA00022475"/>
    </source>
</evidence>
<evidence type="ECO:0000259" key="10">
    <source>
        <dbReference type="PROSITE" id="PS50928"/>
    </source>
</evidence>
<keyword evidence="5 9" id="KW-0812">Transmembrane</keyword>
<dbReference type="Gene3D" id="1.10.3720.10">
    <property type="entry name" value="MetI-like"/>
    <property type="match status" value="1"/>
</dbReference>
<comment type="caution">
    <text evidence="11">The sequence shown here is derived from an EMBL/GenBank/DDBJ whole genome shotgun (WGS) entry which is preliminary data.</text>
</comment>
<comment type="subcellular location">
    <subcellularLocation>
        <location evidence="1">Cell inner membrane</location>
        <topology evidence="1">Multi-pass membrane protein</topology>
    </subcellularLocation>
    <subcellularLocation>
        <location evidence="9">Cell membrane</location>
        <topology evidence="9">Multi-pass membrane protein</topology>
    </subcellularLocation>
</comment>
<evidence type="ECO:0000313" key="11">
    <source>
        <dbReference type="EMBL" id="MFC5767767.1"/>
    </source>
</evidence>
<feature type="transmembrane region" description="Helical" evidence="9">
    <location>
        <begin position="183"/>
        <end position="200"/>
    </location>
</feature>
<keyword evidence="3 9" id="KW-0813">Transport</keyword>
<gene>
    <name evidence="11" type="ORF">ACFPTN_00105</name>
</gene>
<dbReference type="InterPro" id="IPR035906">
    <property type="entry name" value="MetI-like_sf"/>
</dbReference>
<evidence type="ECO:0000256" key="8">
    <source>
        <dbReference type="ARBA" id="ARBA00023136"/>
    </source>
</evidence>
<keyword evidence="8 9" id="KW-0472">Membrane</keyword>
<dbReference type="InterPro" id="IPR010065">
    <property type="entry name" value="AA_ABC_transptr_permease_3TM"/>
</dbReference>
<organism evidence="11 12">
    <name type="scientific">Thauera sinica</name>
    <dbReference type="NCBI Taxonomy" id="2665146"/>
    <lineage>
        <taxon>Bacteria</taxon>
        <taxon>Pseudomonadati</taxon>
        <taxon>Pseudomonadota</taxon>
        <taxon>Betaproteobacteria</taxon>
        <taxon>Rhodocyclales</taxon>
        <taxon>Zoogloeaceae</taxon>
        <taxon>Thauera</taxon>
    </lineage>
</organism>
<name>A0ABW1AKL0_9RHOO</name>
<dbReference type="PANTHER" id="PTHR30614:SF0">
    <property type="entry name" value="L-CYSTINE TRANSPORT SYSTEM PERMEASE PROTEIN TCYL"/>
    <property type="match status" value="1"/>
</dbReference>
<dbReference type="NCBIfam" id="TIGR01726">
    <property type="entry name" value="HEQRo_perm_3TM"/>
    <property type="match status" value="1"/>
</dbReference>
<keyword evidence="6" id="KW-0029">Amino-acid transport</keyword>
<protein>
    <submittedName>
        <fullName evidence="11">Amino acid ABC transporter permease</fullName>
    </submittedName>
</protein>
<feature type="transmembrane region" description="Helical" evidence="9">
    <location>
        <begin position="49"/>
        <end position="72"/>
    </location>
</feature>
<dbReference type="Proteomes" id="UP001595974">
    <property type="component" value="Unassembled WGS sequence"/>
</dbReference>
<evidence type="ECO:0000256" key="6">
    <source>
        <dbReference type="ARBA" id="ARBA00022970"/>
    </source>
</evidence>